<dbReference type="EMBL" id="MCFL01000050">
    <property type="protein sequence ID" value="ORZ32162.1"/>
    <property type="molecule type" value="Genomic_DNA"/>
</dbReference>
<dbReference type="AlphaFoldDB" id="A0A1Y2HGH6"/>
<proteinExistence type="predicted"/>
<accession>A0A1Y2HGH6</accession>
<keyword evidence="2" id="KW-1185">Reference proteome</keyword>
<protein>
    <submittedName>
        <fullName evidence="1">Uncharacterized protein</fullName>
    </submittedName>
</protein>
<comment type="caution">
    <text evidence="1">The sequence shown here is derived from an EMBL/GenBank/DDBJ whole genome shotgun (WGS) entry which is preliminary data.</text>
</comment>
<feature type="non-terminal residue" evidence="1">
    <location>
        <position position="100"/>
    </location>
</feature>
<reference evidence="1 2" key="1">
    <citation type="submission" date="2016-07" db="EMBL/GenBank/DDBJ databases">
        <title>Pervasive Adenine N6-methylation of Active Genes in Fungi.</title>
        <authorList>
            <consortium name="DOE Joint Genome Institute"/>
            <person name="Mondo S.J."/>
            <person name="Dannebaum R.O."/>
            <person name="Kuo R.C."/>
            <person name="Labutti K."/>
            <person name="Haridas S."/>
            <person name="Kuo A."/>
            <person name="Salamov A."/>
            <person name="Ahrendt S.R."/>
            <person name="Lipzen A."/>
            <person name="Sullivan W."/>
            <person name="Andreopoulos W.B."/>
            <person name="Clum A."/>
            <person name="Lindquist E."/>
            <person name="Daum C."/>
            <person name="Ramamoorthy G.K."/>
            <person name="Gryganskyi A."/>
            <person name="Culley D."/>
            <person name="Magnuson J.K."/>
            <person name="James T.Y."/>
            <person name="O'Malley M.A."/>
            <person name="Stajich J.E."/>
            <person name="Spatafora J.W."/>
            <person name="Visel A."/>
            <person name="Grigoriev I.V."/>
        </authorList>
    </citation>
    <scope>NUCLEOTIDE SEQUENCE [LARGE SCALE GENOMIC DNA]</scope>
    <source>
        <strain evidence="1 2">PL171</strain>
    </source>
</reference>
<evidence type="ECO:0000313" key="1">
    <source>
        <dbReference type="EMBL" id="ORZ32162.1"/>
    </source>
</evidence>
<name>A0A1Y2HGH6_9FUNG</name>
<evidence type="ECO:0000313" key="2">
    <source>
        <dbReference type="Proteomes" id="UP000193411"/>
    </source>
</evidence>
<sequence>MSIPWRTILSAAYVHTSMRQEFTAWMVGTVCTATRAVPADCRCAQHGNGLVSVGGYNENPQTERAALMRAKHQSLHVETHVVRSWFTEVPAVMVAFAHTC</sequence>
<dbReference type="Proteomes" id="UP000193411">
    <property type="component" value="Unassembled WGS sequence"/>
</dbReference>
<organism evidence="1 2">
    <name type="scientific">Catenaria anguillulae PL171</name>
    <dbReference type="NCBI Taxonomy" id="765915"/>
    <lineage>
        <taxon>Eukaryota</taxon>
        <taxon>Fungi</taxon>
        <taxon>Fungi incertae sedis</taxon>
        <taxon>Blastocladiomycota</taxon>
        <taxon>Blastocladiomycetes</taxon>
        <taxon>Blastocladiales</taxon>
        <taxon>Catenariaceae</taxon>
        <taxon>Catenaria</taxon>
    </lineage>
</organism>
<gene>
    <name evidence="1" type="ORF">BCR44DRAFT_83975</name>
</gene>